<protein>
    <recommendedName>
        <fullName evidence="2">Rap1a immunity protein domain-containing protein</fullName>
    </recommendedName>
</protein>
<organism evidence="3 4">
    <name type="scientific">Phytobacter ursingii</name>
    <dbReference type="NCBI Taxonomy" id="1972431"/>
    <lineage>
        <taxon>Bacteria</taxon>
        <taxon>Pseudomonadati</taxon>
        <taxon>Pseudomonadota</taxon>
        <taxon>Gammaproteobacteria</taxon>
        <taxon>Enterobacterales</taxon>
        <taxon>Enterobacteriaceae</taxon>
        <taxon>Phytobacter</taxon>
    </lineage>
</organism>
<evidence type="ECO:0000313" key="3">
    <source>
        <dbReference type="EMBL" id="AKL12558.1"/>
    </source>
</evidence>
<feature type="domain" description="Rap1a immunity protein" evidence="2">
    <location>
        <begin position="65"/>
        <end position="136"/>
    </location>
</feature>
<name>A0AAC8QPE4_9ENTR</name>
<gene>
    <name evidence="3" type="ORF">AB182_15180</name>
</gene>
<evidence type="ECO:0000313" key="4">
    <source>
        <dbReference type="Proteomes" id="UP000035479"/>
    </source>
</evidence>
<reference evidence="3 4" key="1">
    <citation type="submission" date="2015-06" db="EMBL/GenBank/DDBJ databases">
        <title>Rapid spread of a carbapenem resistance gene driven by multiple levels of genetic mobility.</title>
        <authorList>
            <person name="Sheppard A.E."/>
            <person name="Stoesser N."/>
            <person name="Wilson D."/>
            <person name="Sebra R."/>
            <person name="Kasarskis A."/>
            <person name="Anson L."/>
            <person name="Giess A."/>
            <person name="Pankhurst L."/>
            <person name="Vaughan A."/>
            <person name="Grim C.J."/>
            <person name="Cox H."/>
            <person name="Yeh A."/>
            <person name="Sifri C.D."/>
            <person name="Walker S."/>
            <person name="Peto T.E."/>
            <person name="Crook D.W."/>
            <person name="Mathers A.J."/>
        </authorList>
    </citation>
    <scope>NUCLEOTIDE SEQUENCE [LARGE SCALE GENOMIC DNA]</scope>
    <source>
        <strain evidence="3 4">CAV1151</strain>
    </source>
</reference>
<dbReference type="EMBL" id="CP011602">
    <property type="protein sequence ID" value="AKL12558.1"/>
    <property type="molecule type" value="Genomic_DNA"/>
</dbReference>
<dbReference type="Gene3D" id="1.10.890.40">
    <property type="match status" value="1"/>
</dbReference>
<evidence type="ECO:0000256" key="1">
    <source>
        <dbReference type="SAM" id="SignalP"/>
    </source>
</evidence>
<dbReference type="KEGG" id="kin:AB182_15180"/>
<keyword evidence="1" id="KW-0732">Signal</keyword>
<dbReference type="Pfam" id="PF18602">
    <property type="entry name" value="Rap1a"/>
    <property type="match status" value="1"/>
</dbReference>
<feature type="signal peptide" evidence="1">
    <location>
        <begin position="1"/>
        <end position="21"/>
    </location>
</feature>
<sequence length="142" mass="15974">MKKFYIALSLLCGFATGLANAETYEYPRAAPLPQDDTANLLRDSDLLTGFDVNMSSERFANAWFSKTNERERIKAEMYLLGVMDATEGKVWCSYRRLLPSSAHENLSSRFANLTPQERKTRASALIVASLAAIFPCKKQIKK</sequence>
<dbReference type="AlphaFoldDB" id="A0AAC8QPE4"/>
<accession>A0AAC8QPE4</accession>
<dbReference type="RefSeq" id="WP_047370826.1">
    <property type="nucleotide sequence ID" value="NZ_CP011602.1"/>
</dbReference>
<dbReference type="Proteomes" id="UP000035479">
    <property type="component" value="Chromosome"/>
</dbReference>
<dbReference type="InterPro" id="IPR041238">
    <property type="entry name" value="Rap1a"/>
</dbReference>
<feature type="chain" id="PRO_5042015341" description="Rap1a immunity protein domain-containing protein" evidence="1">
    <location>
        <begin position="22"/>
        <end position="142"/>
    </location>
</feature>
<proteinExistence type="predicted"/>
<evidence type="ECO:0000259" key="2">
    <source>
        <dbReference type="Pfam" id="PF18602"/>
    </source>
</evidence>